<reference evidence="1" key="1">
    <citation type="journal article" date="2021" name="Proc. Natl. Acad. Sci. U.S.A.">
        <title>A Catalog of Tens of Thousands of Viruses from Human Metagenomes Reveals Hidden Associations with Chronic Diseases.</title>
        <authorList>
            <person name="Tisza M.J."/>
            <person name="Buck C.B."/>
        </authorList>
    </citation>
    <scope>NUCLEOTIDE SEQUENCE</scope>
    <source>
        <strain evidence="1">CtML55</strain>
    </source>
</reference>
<evidence type="ECO:0000313" key="1">
    <source>
        <dbReference type="EMBL" id="DAE31100.1"/>
    </source>
</evidence>
<proteinExistence type="predicted"/>
<accession>A0A8S5RJE9</accession>
<sequence length="56" mass="6650">MERYIEELIEIYRKNTLKSDEELESLKSLLRNVHRDGFIAGEESIINVVDKLTKRN</sequence>
<protein>
    <submittedName>
        <fullName evidence="1">Uncharacterized protein</fullName>
    </submittedName>
</protein>
<dbReference type="EMBL" id="BK059105">
    <property type="protein sequence ID" value="DAE31100.1"/>
    <property type="molecule type" value="Genomic_DNA"/>
</dbReference>
<name>A0A8S5RJE9_9VIRU</name>
<organism evidence="1">
    <name type="scientific">virus sp. ctML55</name>
    <dbReference type="NCBI Taxonomy" id="2827627"/>
    <lineage>
        <taxon>Viruses</taxon>
    </lineage>
</organism>